<feature type="signal peptide" evidence="1">
    <location>
        <begin position="1"/>
        <end position="19"/>
    </location>
</feature>
<feature type="chain" id="PRO_5013141502" evidence="1">
    <location>
        <begin position="20"/>
        <end position="348"/>
    </location>
</feature>
<dbReference type="PANTHER" id="PTHR45856:SF25">
    <property type="entry name" value="FUNGAL LIPASE-LIKE DOMAIN-CONTAINING PROTEIN"/>
    <property type="match status" value="1"/>
</dbReference>
<accession>A0A1Y1Z6A5</accession>
<name>A0A1Y1Z6A5_9FUNG</name>
<evidence type="ECO:0000313" key="3">
    <source>
        <dbReference type="EMBL" id="ORY05789.1"/>
    </source>
</evidence>
<sequence length="348" mass="38442">MKFLLNILVVTLSIFGALSLPTSAGGKQLSKESISTLSRHAVYADAAYCPRLLGEVCSARYRKEEMSYLSKQQLGWLDELKVMHHFYFKPAKLYAYIGYSKKYKEVVLGFKGTSFTSFKSVTVNVRQTLVKYKYPDQKSTGSSNYMVHQGYSSAFSGLARSTLIKLEQLAKANIPGSGYKLVIVGHSQGGAVASVAAMEIKKAYQLQKPIISKLRAKIPSSHIFLHTFAQPRIGNKDFANLVHSVIGVNNVARVTNYWDLVPSLPSLKDSYFHHPNEIFITGKHKVVRCKDVANGKAIEDASCSAAARVLALYMCSDSNAGVCSEALRSQFEEHRLSQYVKYLGAAAN</sequence>
<proteinExistence type="predicted"/>
<gene>
    <name evidence="3" type="ORF">K493DRAFT_296349</name>
</gene>
<reference evidence="3 4" key="1">
    <citation type="submission" date="2016-07" db="EMBL/GenBank/DDBJ databases">
        <title>Pervasive Adenine N6-methylation of Active Genes in Fungi.</title>
        <authorList>
            <consortium name="DOE Joint Genome Institute"/>
            <person name="Mondo S.J."/>
            <person name="Dannebaum R.O."/>
            <person name="Kuo R.C."/>
            <person name="Labutti K."/>
            <person name="Haridas S."/>
            <person name="Kuo A."/>
            <person name="Salamov A."/>
            <person name="Ahrendt S.R."/>
            <person name="Lipzen A."/>
            <person name="Sullivan W."/>
            <person name="Andreopoulos W.B."/>
            <person name="Clum A."/>
            <person name="Lindquist E."/>
            <person name="Daum C."/>
            <person name="Ramamoorthy G.K."/>
            <person name="Gryganskyi A."/>
            <person name="Culley D."/>
            <person name="Magnuson J.K."/>
            <person name="James T.Y."/>
            <person name="O'Malley M.A."/>
            <person name="Stajich J.E."/>
            <person name="Spatafora J.W."/>
            <person name="Visel A."/>
            <person name="Grigoriev I.V."/>
        </authorList>
    </citation>
    <scope>NUCLEOTIDE SEQUENCE [LARGE SCALE GENOMIC DNA]</scope>
    <source>
        <strain evidence="3 4">CBS 931.73</strain>
    </source>
</reference>
<keyword evidence="4" id="KW-1185">Reference proteome</keyword>
<dbReference type="PANTHER" id="PTHR45856">
    <property type="entry name" value="ALPHA/BETA-HYDROLASES SUPERFAMILY PROTEIN"/>
    <property type="match status" value="1"/>
</dbReference>
<dbReference type="Pfam" id="PF01764">
    <property type="entry name" value="Lipase_3"/>
    <property type="match status" value="1"/>
</dbReference>
<dbReference type="OrthoDB" id="426718at2759"/>
<organism evidence="3 4">
    <name type="scientific">Basidiobolus meristosporus CBS 931.73</name>
    <dbReference type="NCBI Taxonomy" id="1314790"/>
    <lineage>
        <taxon>Eukaryota</taxon>
        <taxon>Fungi</taxon>
        <taxon>Fungi incertae sedis</taxon>
        <taxon>Zoopagomycota</taxon>
        <taxon>Entomophthoromycotina</taxon>
        <taxon>Basidiobolomycetes</taxon>
        <taxon>Basidiobolales</taxon>
        <taxon>Basidiobolaceae</taxon>
        <taxon>Basidiobolus</taxon>
    </lineage>
</organism>
<evidence type="ECO:0000313" key="4">
    <source>
        <dbReference type="Proteomes" id="UP000193498"/>
    </source>
</evidence>
<protein>
    <submittedName>
        <fullName evidence="3">Alpha/beta-hydrolase</fullName>
    </submittedName>
</protein>
<dbReference type="EMBL" id="MCFE01000022">
    <property type="protein sequence ID" value="ORY05789.1"/>
    <property type="molecule type" value="Genomic_DNA"/>
</dbReference>
<dbReference type="STRING" id="1314790.A0A1Y1Z6A5"/>
<evidence type="ECO:0000259" key="2">
    <source>
        <dbReference type="Pfam" id="PF01764"/>
    </source>
</evidence>
<dbReference type="AlphaFoldDB" id="A0A1Y1Z6A5"/>
<dbReference type="InterPro" id="IPR029058">
    <property type="entry name" value="AB_hydrolase_fold"/>
</dbReference>
<keyword evidence="3" id="KW-0378">Hydrolase</keyword>
<dbReference type="InParanoid" id="A0A1Y1Z6A5"/>
<evidence type="ECO:0000256" key="1">
    <source>
        <dbReference type="SAM" id="SignalP"/>
    </source>
</evidence>
<keyword evidence="1" id="KW-0732">Signal</keyword>
<dbReference type="SUPFAM" id="SSF53474">
    <property type="entry name" value="alpha/beta-Hydrolases"/>
    <property type="match status" value="1"/>
</dbReference>
<dbReference type="GO" id="GO:0006629">
    <property type="term" value="P:lipid metabolic process"/>
    <property type="evidence" value="ECO:0007669"/>
    <property type="project" value="InterPro"/>
</dbReference>
<dbReference type="InterPro" id="IPR002921">
    <property type="entry name" value="Fungal_lipase-type"/>
</dbReference>
<dbReference type="CDD" id="cd00519">
    <property type="entry name" value="Lipase_3"/>
    <property type="match status" value="1"/>
</dbReference>
<dbReference type="Proteomes" id="UP000193498">
    <property type="component" value="Unassembled WGS sequence"/>
</dbReference>
<comment type="caution">
    <text evidence="3">The sequence shown here is derived from an EMBL/GenBank/DDBJ whole genome shotgun (WGS) entry which is preliminary data.</text>
</comment>
<dbReference type="Gene3D" id="3.40.50.1820">
    <property type="entry name" value="alpha/beta hydrolase"/>
    <property type="match status" value="1"/>
</dbReference>
<dbReference type="InterPro" id="IPR051218">
    <property type="entry name" value="Sec_MonoDiacylglyc_Lipase"/>
</dbReference>
<dbReference type="GO" id="GO:0016787">
    <property type="term" value="F:hydrolase activity"/>
    <property type="evidence" value="ECO:0007669"/>
    <property type="project" value="UniProtKB-KW"/>
</dbReference>
<feature type="domain" description="Fungal lipase-type" evidence="2">
    <location>
        <begin position="107"/>
        <end position="266"/>
    </location>
</feature>